<dbReference type="Proteomes" id="UP000325081">
    <property type="component" value="Unassembled WGS sequence"/>
</dbReference>
<comment type="caution">
    <text evidence="1">The sequence shown here is derived from an EMBL/GenBank/DDBJ whole genome shotgun (WGS) entry which is preliminary data.</text>
</comment>
<proteinExistence type="predicted"/>
<evidence type="ECO:0000313" key="1">
    <source>
        <dbReference type="EMBL" id="GER38150.1"/>
    </source>
</evidence>
<name>A0A5A7PZ70_STRAF</name>
<protein>
    <submittedName>
        <fullName evidence="1">Mitovirus RNA-dependent RNA polymerase</fullName>
    </submittedName>
</protein>
<dbReference type="AlphaFoldDB" id="A0A5A7PZ70"/>
<sequence>MAARFMKNRPKPRLPVPSEKEGQLQKLFEVAFSFNSIVWLAGEEVYPGRKFTDYVLLGDDILIADTKVAGVNGSKKGRMRAHFPLIDLIPSKAIVTIPTCLFLI</sequence>
<keyword evidence="1" id="KW-0808">Transferase</keyword>
<dbReference type="GO" id="GO:0003968">
    <property type="term" value="F:RNA-directed RNA polymerase activity"/>
    <property type="evidence" value="ECO:0007669"/>
    <property type="project" value="UniProtKB-KW"/>
</dbReference>
<organism evidence="1 2">
    <name type="scientific">Striga asiatica</name>
    <name type="common">Asiatic witchweed</name>
    <name type="synonym">Buchnera asiatica</name>
    <dbReference type="NCBI Taxonomy" id="4170"/>
    <lineage>
        <taxon>Eukaryota</taxon>
        <taxon>Viridiplantae</taxon>
        <taxon>Streptophyta</taxon>
        <taxon>Embryophyta</taxon>
        <taxon>Tracheophyta</taxon>
        <taxon>Spermatophyta</taxon>
        <taxon>Magnoliopsida</taxon>
        <taxon>eudicotyledons</taxon>
        <taxon>Gunneridae</taxon>
        <taxon>Pentapetalae</taxon>
        <taxon>asterids</taxon>
        <taxon>lamiids</taxon>
        <taxon>Lamiales</taxon>
        <taxon>Orobanchaceae</taxon>
        <taxon>Buchnereae</taxon>
        <taxon>Striga</taxon>
    </lineage>
</organism>
<dbReference type="OrthoDB" id="1750590at2759"/>
<dbReference type="PANTHER" id="PTHR34456">
    <property type="entry name" value="MITOVIRUS RNA-DEPENDENT RNA POLYMERASE"/>
    <property type="match status" value="1"/>
</dbReference>
<accession>A0A5A7PZ70</accession>
<keyword evidence="2" id="KW-1185">Reference proteome</keyword>
<dbReference type="PANTHER" id="PTHR34456:SF13">
    <property type="entry name" value="REVERSE TRANSCRIPTASE DOMAIN-CONTAINING PROTEIN"/>
    <property type="match status" value="1"/>
</dbReference>
<dbReference type="EMBL" id="BKCP01005461">
    <property type="protein sequence ID" value="GER38150.1"/>
    <property type="molecule type" value="Genomic_DNA"/>
</dbReference>
<keyword evidence="1" id="KW-0696">RNA-directed RNA polymerase</keyword>
<reference evidence="2" key="1">
    <citation type="journal article" date="2019" name="Curr. Biol.">
        <title>Genome Sequence of Striga asiatica Provides Insight into the Evolution of Plant Parasitism.</title>
        <authorList>
            <person name="Yoshida S."/>
            <person name="Kim S."/>
            <person name="Wafula E.K."/>
            <person name="Tanskanen J."/>
            <person name="Kim Y.M."/>
            <person name="Honaas L."/>
            <person name="Yang Z."/>
            <person name="Spallek T."/>
            <person name="Conn C.E."/>
            <person name="Ichihashi Y."/>
            <person name="Cheong K."/>
            <person name="Cui S."/>
            <person name="Der J.P."/>
            <person name="Gundlach H."/>
            <person name="Jiao Y."/>
            <person name="Hori C."/>
            <person name="Ishida J.K."/>
            <person name="Kasahara H."/>
            <person name="Kiba T."/>
            <person name="Kim M.S."/>
            <person name="Koo N."/>
            <person name="Laohavisit A."/>
            <person name="Lee Y.H."/>
            <person name="Lumba S."/>
            <person name="McCourt P."/>
            <person name="Mortimer J.C."/>
            <person name="Mutuku J.M."/>
            <person name="Nomura T."/>
            <person name="Sasaki-Sekimoto Y."/>
            <person name="Seto Y."/>
            <person name="Wang Y."/>
            <person name="Wakatake T."/>
            <person name="Sakakibara H."/>
            <person name="Demura T."/>
            <person name="Yamaguchi S."/>
            <person name="Yoneyama K."/>
            <person name="Manabe R.I."/>
            <person name="Nelson D.C."/>
            <person name="Schulman A.H."/>
            <person name="Timko M.P."/>
            <person name="dePamphilis C.W."/>
            <person name="Choi D."/>
            <person name="Shirasu K."/>
        </authorList>
    </citation>
    <scope>NUCLEOTIDE SEQUENCE [LARGE SCALE GENOMIC DNA]</scope>
    <source>
        <strain evidence="2">cv. UVA1</strain>
    </source>
</reference>
<evidence type="ECO:0000313" key="2">
    <source>
        <dbReference type="Proteomes" id="UP000325081"/>
    </source>
</evidence>
<keyword evidence="1" id="KW-0548">Nucleotidyltransferase</keyword>
<dbReference type="InterPro" id="IPR008686">
    <property type="entry name" value="RNA_pol_mitovir"/>
</dbReference>
<gene>
    <name evidence="1" type="ORF">STAS_14608</name>
</gene>